<reference evidence="2" key="1">
    <citation type="journal article" date="2019" name="Int. J. Syst. Evol. Microbiol.">
        <title>The Global Catalogue of Microorganisms (GCM) 10K type strain sequencing project: providing services to taxonomists for standard genome sequencing and annotation.</title>
        <authorList>
            <consortium name="The Broad Institute Genomics Platform"/>
            <consortium name="The Broad Institute Genome Sequencing Center for Infectious Disease"/>
            <person name="Wu L."/>
            <person name="Ma J."/>
        </authorList>
    </citation>
    <scope>NUCLEOTIDE SEQUENCE [LARGE SCALE GENOMIC DNA]</scope>
    <source>
        <strain evidence="2">CGMCC 4.7323</strain>
    </source>
</reference>
<dbReference type="EMBL" id="BMND01000007">
    <property type="protein sequence ID" value="GGN42927.1"/>
    <property type="molecule type" value="Genomic_DNA"/>
</dbReference>
<name>A0ABQ2JDK1_9ACTN</name>
<proteinExistence type="predicted"/>
<keyword evidence="2" id="KW-1185">Reference proteome</keyword>
<evidence type="ECO:0000313" key="1">
    <source>
        <dbReference type="EMBL" id="GGN42927.1"/>
    </source>
</evidence>
<organism evidence="1 2">
    <name type="scientific">Streptomyces kronopolitis</name>
    <dbReference type="NCBI Taxonomy" id="1612435"/>
    <lineage>
        <taxon>Bacteria</taxon>
        <taxon>Bacillati</taxon>
        <taxon>Actinomycetota</taxon>
        <taxon>Actinomycetes</taxon>
        <taxon>Kitasatosporales</taxon>
        <taxon>Streptomycetaceae</taxon>
        <taxon>Streptomyces</taxon>
    </lineage>
</organism>
<dbReference type="Proteomes" id="UP000600080">
    <property type="component" value="Unassembled WGS sequence"/>
</dbReference>
<gene>
    <name evidence="1" type="ORF">GCM10012285_23790</name>
</gene>
<sequence length="74" mass="8280">MAQSARTVCADRRCTVRFGFRTWLYQAVLSHGGDETGAEIKGAACRFRKGMPLWGDRKSFSEQHCARACNIQSP</sequence>
<accession>A0ABQ2JDK1</accession>
<protein>
    <submittedName>
        <fullName evidence="1">Uncharacterized protein</fullName>
    </submittedName>
</protein>
<comment type="caution">
    <text evidence="1">The sequence shown here is derived from an EMBL/GenBank/DDBJ whole genome shotgun (WGS) entry which is preliminary data.</text>
</comment>
<evidence type="ECO:0000313" key="2">
    <source>
        <dbReference type="Proteomes" id="UP000600080"/>
    </source>
</evidence>